<evidence type="ECO:0000256" key="1">
    <source>
        <dbReference type="ARBA" id="ARBA00010617"/>
    </source>
</evidence>
<feature type="transmembrane region" description="Helical" evidence="6">
    <location>
        <begin position="49"/>
        <end position="71"/>
    </location>
</feature>
<sequence length="179" mass="20214">LIYPRGCKENEVTTGINLQSLYLVATRQNIWLSCSGVCSESLPKLHIDIFKMIAEVFLTLALLSALLVLYLRWNHGTLEKLGIPVVKTHFLLGSQSSFTEVFGPERDLEWFQAHGKIYGVYCGRQPQIHIVDPDIVRQIYITDFDKFRNHKFHAGVAGSPVLGEMLDFLTGTNNCTCKI</sequence>
<evidence type="ECO:0000256" key="2">
    <source>
        <dbReference type="ARBA" id="ARBA00022617"/>
    </source>
</evidence>
<dbReference type="InterPro" id="IPR050705">
    <property type="entry name" value="Cytochrome_P450_3A"/>
</dbReference>
<evidence type="ECO:0000256" key="3">
    <source>
        <dbReference type="ARBA" id="ARBA00022723"/>
    </source>
</evidence>
<accession>A0A8J2KUD7</accession>
<evidence type="ECO:0000313" key="7">
    <source>
        <dbReference type="EMBL" id="CAG7732505.1"/>
    </source>
</evidence>
<proteinExistence type="inferred from homology"/>
<dbReference type="GO" id="GO:0008395">
    <property type="term" value="F:steroid hydroxylase activity"/>
    <property type="evidence" value="ECO:0007669"/>
    <property type="project" value="TreeGrafter"/>
</dbReference>
<dbReference type="Proteomes" id="UP000708208">
    <property type="component" value="Unassembled WGS sequence"/>
</dbReference>
<protein>
    <submittedName>
        <fullName evidence="7">Uncharacterized protein</fullName>
    </submittedName>
</protein>
<reference evidence="7" key="1">
    <citation type="submission" date="2021-06" db="EMBL/GenBank/DDBJ databases">
        <authorList>
            <person name="Hodson N. C."/>
            <person name="Mongue J. A."/>
            <person name="Jaron S. K."/>
        </authorList>
    </citation>
    <scope>NUCLEOTIDE SEQUENCE</scope>
</reference>
<comment type="caution">
    <text evidence="7">The sequence shown here is derived from an EMBL/GenBank/DDBJ whole genome shotgun (WGS) entry which is preliminary data.</text>
</comment>
<keyword evidence="6" id="KW-0812">Transmembrane</keyword>
<keyword evidence="6" id="KW-1133">Transmembrane helix</keyword>
<dbReference type="PANTHER" id="PTHR24302">
    <property type="entry name" value="CYTOCHROME P450 FAMILY 3"/>
    <property type="match status" value="1"/>
</dbReference>
<dbReference type="OrthoDB" id="2789670at2759"/>
<gene>
    <name evidence="7" type="ORF">AFUS01_LOCUS21020</name>
</gene>
<keyword evidence="3" id="KW-0479">Metal-binding</keyword>
<keyword evidence="2" id="KW-0349">Heme</keyword>
<dbReference type="AlphaFoldDB" id="A0A8J2KUD7"/>
<evidence type="ECO:0000256" key="6">
    <source>
        <dbReference type="SAM" id="Phobius"/>
    </source>
</evidence>
<keyword evidence="4" id="KW-0560">Oxidoreductase</keyword>
<keyword evidence="5" id="KW-0408">Iron</keyword>
<dbReference type="GO" id="GO:0046872">
    <property type="term" value="F:metal ion binding"/>
    <property type="evidence" value="ECO:0007669"/>
    <property type="project" value="UniProtKB-KW"/>
</dbReference>
<evidence type="ECO:0000256" key="4">
    <source>
        <dbReference type="ARBA" id="ARBA00023002"/>
    </source>
</evidence>
<keyword evidence="8" id="KW-1185">Reference proteome</keyword>
<comment type="similarity">
    <text evidence="1">Belongs to the cytochrome P450 family.</text>
</comment>
<organism evidence="7 8">
    <name type="scientific">Allacma fusca</name>
    <dbReference type="NCBI Taxonomy" id="39272"/>
    <lineage>
        <taxon>Eukaryota</taxon>
        <taxon>Metazoa</taxon>
        <taxon>Ecdysozoa</taxon>
        <taxon>Arthropoda</taxon>
        <taxon>Hexapoda</taxon>
        <taxon>Collembola</taxon>
        <taxon>Symphypleona</taxon>
        <taxon>Sminthuridae</taxon>
        <taxon>Allacma</taxon>
    </lineage>
</organism>
<name>A0A8J2KUD7_9HEXA</name>
<feature type="non-terminal residue" evidence="7">
    <location>
        <position position="1"/>
    </location>
</feature>
<dbReference type="EMBL" id="CAJVCH010232698">
    <property type="protein sequence ID" value="CAG7732505.1"/>
    <property type="molecule type" value="Genomic_DNA"/>
</dbReference>
<keyword evidence="6" id="KW-0472">Membrane</keyword>
<evidence type="ECO:0000313" key="8">
    <source>
        <dbReference type="Proteomes" id="UP000708208"/>
    </source>
</evidence>
<evidence type="ECO:0000256" key="5">
    <source>
        <dbReference type="ARBA" id="ARBA00023004"/>
    </source>
</evidence>
<dbReference type="PANTHER" id="PTHR24302:SF15">
    <property type="entry name" value="FATTY-ACID PEROXYGENASE"/>
    <property type="match status" value="1"/>
</dbReference>